<comment type="caution">
    <text evidence="2">The sequence shown here is derived from an EMBL/GenBank/DDBJ whole genome shotgun (WGS) entry which is preliminary data.</text>
</comment>
<dbReference type="InterPro" id="IPR017926">
    <property type="entry name" value="GATASE"/>
</dbReference>
<dbReference type="InterPro" id="IPR029062">
    <property type="entry name" value="Class_I_gatase-like"/>
</dbReference>
<accession>A0ABP5GMF5</accession>
<dbReference type="PANTHER" id="PTHR42695:SF5">
    <property type="entry name" value="GLUTAMINE AMIDOTRANSFERASE YLR126C-RELATED"/>
    <property type="match status" value="1"/>
</dbReference>
<dbReference type="EMBL" id="BAAAQN010000047">
    <property type="protein sequence ID" value="GAA2049477.1"/>
    <property type="molecule type" value="Genomic_DNA"/>
</dbReference>
<dbReference type="InterPro" id="IPR044992">
    <property type="entry name" value="ChyE-like"/>
</dbReference>
<dbReference type="Pfam" id="PF00117">
    <property type="entry name" value="GATase"/>
    <property type="match status" value="1"/>
</dbReference>
<dbReference type="RefSeq" id="WP_344669445.1">
    <property type="nucleotide sequence ID" value="NZ_BAAAQN010000047.1"/>
</dbReference>
<keyword evidence="3" id="KW-1185">Reference proteome</keyword>
<evidence type="ECO:0000259" key="1">
    <source>
        <dbReference type="Pfam" id="PF00117"/>
    </source>
</evidence>
<dbReference type="PANTHER" id="PTHR42695">
    <property type="entry name" value="GLUTAMINE AMIDOTRANSFERASE YLR126C-RELATED"/>
    <property type="match status" value="1"/>
</dbReference>
<proteinExistence type="predicted"/>
<reference evidence="3" key="1">
    <citation type="journal article" date="2019" name="Int. J. Syst. Evol. Microbiol.">
        <title>The Global Catalogue of Microorganisms (GCM) 10K type strain sequencing project: providing services to taxonomists for standard genome sequencing and annotation.</title>
        <authorList>
            <consortium name="The Broad Institute Genomics Platform"/>
            <consortium name="The Broad Institute Genome Sequencing Center for Infectious Disease"/>
            <person name="Wu L."/>
            <person name="Ma J."/>
        </authorList>
    </citation>
    <scope>NUCLEOTIDE SEQUENCE [LARGE SCALE GENOMIC DNA]</scope>
    <source>
        <strain evidence="3">JCM 16014</strain>
    </source>
</reference>
<protein>
    <submittedName>
        <fullName evidence="2">GMP synthase</fullName>
    </submittedName>
</protein>
<gene>
    <name evidence="2" type="ORF">GCM10009839_64310</name>
</gene>
<evidence type="ECO:0000313" key="2">
    <source>
        <dbReference type="EMBL" id="GAA2049477.1"/>
    </source>
</evidence>
<organism evidence="2 3">
    <name type="scientific">Catenulispora yoronensis</name>
    <dbReference type="NCBI Taxonomy" id="450799"/>
    <lineage>
        <taxon>Bacteria</taxon>
        <taxon>Bacillati</taxon>
        <taxon>Actinomycetota</taxon>
        <taxon>Actinomycetes</taxon>
        <taxon>Catenulisporales</taxon>
        <taxon>Catenulisporaceae</taxon>
        <taxon>Catenulispora</taxon>
    </lineage>
</organism>
<dbReference type="CDD" id="cd01741">
    <property type="entry name" value="GATase1_1"/>
    <property type="match status" value="1"/>
</dbReference>
<name>A0ABP5GMF5_9ACTN</name>
<evidence type="ECO:0000313" key="3">
    <source>
        <dbReference type="Proteomes" id="UP001500751"/>
    </source>
</evidence>
<dbReference type="PROSITE" id="PS51273">
    <property type="entry name" value="GATASE_TYPE_1"/>
    <property type="match status" value="1"/>
</dbReference>
<dbReference type="Gene3D" id="3.40.50.880">
    <property type="match status" value="1"/>
</dbReference>
<feature type="domain" description="Glutamine amidotransferase" evidence="1">
    <location>
        <begin position="43"/>
        <end position="180"/>
    </location>
</feature>
<dbReference type="Proteomes" id="UP001500751">
    <property type="component" value="Unassembled WGS sequence"/>
</dbReference>
<sequence length="241" mass="26059">MRILVIQHEDGAGPGLVGDRLTDLGADLDVRHPWDVRSGRPVPPDLSGHDALIVLGGAQAAYDPIAWWPAVFELLREAVRDDVPTLAICLGAQLLAVAGGGEVRRAAHDEVGLCTLMKYPNPDPLFDTLPPGARAVQWHHDEISVLPAGAVPLMYCADGFAHQAFRMGSRVWAVQFHPEVLYDDLRSWAESDPMEGVDAAMDDVLDAYVELLNTWTGFTDHWYALAANPSAATALTAEPAP</sequence>
<dbReference type="SUPFAM" id="SSF52317">
    <property type="entry name" value="Class I glutamine amidotransferase-like"/>
    <property type="match status" value="1"/>
</dbReference>